<dbReference type="EMBL" id="JACVVK020000052">
    <property type="protein sequence ID" value="KAK7498185.1"/>
    <property type="molecule type" value="Genomic_DNA"/>
</dbReference>
<proteinExistence type="predicted"/>
<evidence type="ECO:0000313" key="2">
    <source>
        <dbReference type="Proteomes" id="UP001519460"/>
    </source>
</evidence>
<reference evidence="1 2" key="1">
    <citation type="journal article" date="2023" name="Sci. Data">
        <title>Genome assembly of the Korean intertidal mud-creeper Batillaria attramentaria.</title>
        <authorList>
            <person name="Patra A.K."/>
            <person name="Ho P.T."/>
            <person name="Jun S."/>
            <person name="Lee S.J."/>
            <person name="Kim Y."/>
            <person name="Won Y.J."/>
        </authorList>
    </citation>
    <scope>NUCLEOTIDE SEQUENCE [LARGE SCALE GENOMIC DNA]</scope>
    <source>
        <strain evidence="1">Wonlab-2016</strain>
    </source>
</reference>
<dbReference type="Proteomes" id="UP001519460">
    <property type="component" value="Unassembled WGS sequence"/>
</dbReference>
<gene>
    <name evidence="1" type="ORF">BaRGS_00010445</name>
</gene>
<name>A0ABD0LFH5_9CAEN</name>
<comment type="caution">
    <text evidence="1">The sequence shown here is derived from an EMBL/GenBank/DDBJ whole genome shotgun (WGS) entry which is preliminary data.</text>
</comment>
<evidence type="ECO:0000313" key="1">
    <source>
        <dbReference type="EMBL" id="KAK7498185.1"/>
    </source>
</evidence>
<accession>A0ABD0LFH5</accession>
<organism evidence="1 2">
    <name type="scientific">Batillaria attramentaria</name>
    <dbReference type="NCBI Taxonomy" id="370345"/>
    <lineage>
        <taxon>Eukaryota</taxon>
        <taxon>Metazoa</taxon>
        <taxon>Spiralia</taxon>
        <taxon>Lophotrochozoa</taxon>
        <taxon>Mollusca</taxon>
        <taxon>Gastropoda</taxon>
        <taxon>Caenogastropoda</taxon>
        <taxon>Sorbeoconcha</taxon>
        <taxon>Cerithioidea</taxon>
        <taxon>Batillariidae</taxon>
        <taxon>Batillaria</taxon>
    </lineage>
</organism>
<dbReference type="AlphaFoldDB" id="A0ABD0LFH5"/>
<sequence>MMARTKGNIWEAFEFSHGRKMHVQTRKQHLARTNAVLTQQRDRNNTEVGQSYSQINVAQLWRIPLKRLREPDNVSSI</sequence>
<keyword evidence="2" id="KW-1185">Reference proteome</keyword>
<protein>
    <submittedName>
        <fullName evidence="1">Uncharacterized protein</fullName>
    </submittedName>
</protein>